<dbReference type="PROSITE" id="PS50883">
    <property type="entry name" value="EAL"/>
    <property type="match status" value="1"/>
</dbReference>
<dbReference type="GO" id="GO:0071111">
    <property type="term" value="F:cyclic-guanylate-specific phosphodiesterase activity"/>
    <property type="evidence" value="ECO:0007669"/>
    <property type="project" value="InterPro"/>
</dbReference>
<dbReference type="Pfam" id="PF00563">
    <property type="entry name" value="EAL"/>
    <property type="match status" value="1"/>
</dbReference>
<organism evidence="2 3">
    <name type="scientific">Jannaschia helgolandensis</name>
    <dbReference type="NCBI Taxonomy" id="188906"/>
    <lineage>
        <taxon>Bacteria</taxon>
        <taxon>Pseudomonadati</taxon>
        <taxon>Pseudomonadota</taxon>
        <taxon>Alphaproteobacteria</taxon>
        <taxon>Rhodobacterales</taxon>
        <taxon>Roseobacteraceae</taxon>
        <taxon>Jannaschia</taxon>
    </lineage>
</organism>
<reference evidence="2 3" key="1">
    <citation type="submission" date="2016-10" db="EMBL/GenBank/DDBJ databases">
        <authorList>
            <person name="de Groot N.N."/>
        </authorList>
    </citation>
    <scope>NUCLEOTIDE SEQUENCE [LARGE SCALE GENOMIC DNA]</scope>
    <source>
        <strain evidence="2 3">DSM 14858</strain>
    </source>
</reference>
<evidence type="ECO:0000259" key="1">
    <source>
        <dbReference type="PROSITE" id="PS50883"/>
    </source>
</evidence>
<protein>
    <submittedName>
        <fullName evidence="2">Diguanylate phosphodiesterase</fullName>
    </submittedName>
</protein>
<accession>A0A1H7S0J5</accession>
<sequence length="400" mass="43788">MLDALPVGDRENQAIIDSALTAVREHLDMPIAYLSEFVGDQTIFRNVSAPGLEDLIKPGDSRNLDEVYCQHILRGDLPELIPDTAAFPLAQSLPITNTAPIGSHVSLPIHRADGSVYGMFCCLSPVANPSLNDRDIKVMRLFADLAADQVRLNHSRQSELEGTRNIIRDMLRDAAFDMLFQPIYRLADGGLASFESLCRFRSDPYRSPDKWFDDARTAGLQTELELKVIDAALKALPGLPPHARLAVNAAPDTVASGALLPILSRVDPTRLTLEITEHERSNDFDRLLRAVQAIGARGTWIAIDDVGAGYSGLQQILQLRPDILKLDMSLVRDIDTDTARRSLAGALVSFASETGAKVTAEGIERRAEWDCLRMIGADYGQGWLMGRPGPMNQAAPNVTV</sequence>
<dbReference type="SUPFAM" id="SSF141868">
    <property type="entry name" value="EAL domain-like"/>
    <property type="match status" value="1"/>
</dbReference>
<evidence type="ECO:0000313" key="2">
    <source>
        <dbReference type="EMBL" id="SEL65789.1"/>
    </source>
</evidence>
<dbReference type="AlphaFoldDB" id="A0A1H7S0J5"/>
<dbReference type="SMART" id="SM00052">
    <property type="entry name" value="EAL"/>
    <property type="match status" value="1"/>
</dbReference>
<dbReference type="Proteomes" id="UP000199283">
    <property type="component" value="Unassembled WGS sequence"/>
</dbReference>
<dbReference type="SUPFAM" id="SSF55781">
    <property type="entry name" value="GAF domain-like"/>
    <property type="match status" value="1"/>
</dbReference>
<dbReference type="InterPro" id="IPR003018">
    <property type="entry name" value="GAF"/>
</dbReference>
<dbReference type="Pfam" id="PF13185">
    <property type="entry name" value="GAF_2"/>
    <property type="match status" value="1"/>
</dbReference>
<evidence type="ECO:0000313" key="3">
    <source>
        <dbReference type="Proteomes" id="UP000199283"/>
    </source>
</evidence>
<dbReference type="InterPro" id="IPR001633">
    <property type="entry name" value="EAL_dom"/>
</dbReference>
<keyword evidence="3" id="KW-1185">Reference proteome</keyword>
<dbReference type="SMART" id="SM00065">
    <property type="entry name" value="GAF"/>
    <property type="match status" value="1"/>
</dbReference>
<dbReference type="PANTHER" id="PTHR33121:SF79">
    <property type="entry name" value="CYCLIC DI-GMP PHOSPHODIESTERASE PDED-RELATED"/>
    <property type="match status" value="1"/>
</dbReference>
<dbReference type="Gene3D" id="3.30.450.40">
    <property type="match status" value="1"/>
</dbReference>
<proteinExistence type="predicted"/>
<gene>
    <name evidence="2" type="ORF">SAMN04488526_3207</name>
</gene>
<name>A0A1H7S0J5_9RHOB</name>
<dbReference type="STRING" id="188906.SAMN04488526_3207"/>
<dbReference type="Gene3D" id="3.20.20.450">
    <property type="entry name" value="EAL domain"/>
    <property type="match status" value="1"/>
</dbReference>
<dbReference type="EMBL" id="FNZQ01000007">
    <property type="protein sequence ID" value="SEL65789.1"/>
    <property type="molecule type" value="Genomic_DNA"/>
</dbReference>
<dbReference type="RefSeq" id="WP_092764653.1">
    <property type="nucleotide sequence ID" value="NZ_FNZQ01000007.1"/>
</dbReference>
<dbReference type="InterPro" id="IPR050706">
    <property type="entry name" value="Cyclic-di-GMP_PDE-like"/>
</dbReference>
<dbReference type="OrthoDB" id="9814202at2"/>
<dbReference type="CDD" id="cd01948">
    <property type="entry name" value="EAL"/>
    <property type="match status" value="1"/>
</dbReference>
<dbReference type="PANTHER" id="PTHR33121">
    <property type="entry name" value="CYCLIC DI-GMP PHOSPHODIESTERASE PDEF"/>
    <property type="match status" value="1"/>
</dbReference>
<dbReference type="InterPro" id="IPR029016">
    <property type="entry name" value="GAF-like_dom_sf"/>
</dbReference>
<dbReference type="InterPro" id="IPR035919">
    <property type="entry name" value="EAL_sf"/>
</dbReference>
<feature type="domain" description="EAL" evidence="1">
    <location>
        <begin position="160"/>
        <end position="400"/>
    </location>
</feature>